<dbReference type="Proteomes" id="UP000219621">
    <property type="component" value="Unassembled WGS sequence"/>
</dbReference>
<feature type="transmembrane region" description="Helical" evidence="7">
    <location>
        <begin position="221"/>
        <end position="244"/>
    </location>
</feature>
<dbReference type="InterPro" id="IPR017039">
    <property type="entry name" value="Virul_fac_BrkB"/>
</dbReference>
<keyword evidence="6 7" id="KW-0472">Membrane</keyword>
<dbReference type="AlphaFoldDB" id="A0A286GNS0"/>
<feature type="transmembrane region" description="Helical" evidence="7">
    <location>
        <begin position="188"/>
        <end position="209"/>
    </location>
</feature>
<keyword evidence="5 7" id="KW-1133">Transmembrane helix</keyword>
<evidence type="ECO:0000256" key="2">
    <source>
        <dbReference type="ARBA" id="ARBA00022475"/>
    </source>
</evidence>
<sequence>MAGPAEQAEEQGVWRRLSAGAGRILAFPAYVMHRALRDQVFLVAGDLGYMSLIALVPMFAIGFAMLAAFPAFEGARAWVERFIFQNFVPSFGQQVQEAVARFVDASAELTVVGVAGLAFIAILLLVTIEHAFNHIFRVTKVRPPLARLAVYWTVMTVGPLLLGASFSLSSRLAHTDEAAVQALFDQVGAVLALLGPFLLTLAAFTLLYVAVPNRRVRLRDAAVGAGVAALLFAALRVGFVIYVAQAHNYFTLYGALAALPLFLTWLFASWSVVLLGAVVAAALPEWRMQRAQMAGQPPATLRLVLALDILAVLLAVHRRHPEGVRRPRVLAATGAEEGAFTEVLEAMERAGLVARTDRQRWVLACDLRAATLGDLSDALGLGLPQDLPEDLARPWRARLAQTLRDLHATERSELEKPLADILPAP</sequence>
<feature type="transmembrane region" description="Helical" evidence="7">
    <location>
        <begin position="47"/>
        <end position="72"/>
    </location>
</feature>
<evidence type="ECO:0000313" key="9">
    <source>
        <dbReference type="Proteomes" id="UP000219621"/>
    </source>
</evidence>
<evidence type="ECO:0000313" key="8">
    <source>
        <dbReference type="EMBL" id="SOD97152.1"/>
    </source>
</evidence>
<evidence type="ECO:0000256" key="5">
    <source>
        <dbReference type="ARBA" id="ARBA00022989"/>
    </source>
</evidence>
<dbReference type="PANTHER" id="PTHR30213">
    <property type="entry name" value="INNER MEMBRANE PROTEIN YHJD"/>
    <property type="match status" value="1"/>
</dbReference>
<evidence type="ECO:0000256" key="7">
    <source>
        <dbReference type="HAMAP-Rule" id="MF_00672"/>
    </source>
</evidence>
<protein>
    <recommendedName>
        <fullName evidence="7">UPF0761 membrane protein SAMN05421508_106277</fullName>
    </recommendedName>
</protein>
<keyword evidence="3" id="KW-0997">Cell inner membrane</keyword>
<dbReference type="PANTHER" id="PTHR30213:SF0">
    <property type="entry name" value="UPF0761 MEMBRANE PROTEIN YIHY"/>
    <property type="match status" value="1"/>
</dbReference>
<feature type="transmembrane region" description="Helical" evidence="7">
    <location>
        <begin position="250"/>
        <end position="283"/>
    </location>
</feature>
<evidence type="ECO:0000256" key="6">
    <source>
        <dbReference type="ARBA" id="ARBA00023136"/>
    </source>
</evidence>
<keyword evidence="4 7" id="KW-0812">Transmembrane</keyword>
<dbReference type="GO" id="GO:0005886">
    <property type="term" value="C:plasma membrane"/>
    <property type="evidence" value="ECO:0007669"/>
    <property type="project" value="UniProtKB-SubCell"/>
</dbReference>
<dbReference type="InterPro" id="IPR023679">
    <property type="entry name" value="UPF0761_bac"/>
</dbReference>
<accession>A0A286GNS0</accession>
<evidence type="ECO:0000256" key="4">
    <source>
        <dbReference type="ARBA" id="ARBA00022692"/>
    </source>
</evidence>
<dbReference type="NCBIfam" id="TIGR00765">
    <property type="entry name" value="yihY_not_rbn"/>
    <property type="match status" value="1"/>
</dbReference>
<dbReference type="EMBL" id="OCNJ01000006">
    <property type="protein sequence ID" value="SOD97152.1"/>
    <property type="molecule type" value="Genomic_DNA"/>
</dbReference>
<dbReference type="Pfam" id="PF03631">
    <property type="entry name" value="Virul_fac_BrkB"/>
    <property type="match status" value="1"/>
</dbReference>
<reference evidence="9" key="1">
    <citation type="submission" date="2017-09" db="EMBL/GenBank/DDBJ databases">
        <authorList>
            <person name="Varghese N."/>
            <person name="Submissions S."/>
        </authorList>
    </citation>
    <scope>NUCLEOTIDE SEQUENCE [LARGE SCALE GENOMIC DNA]</scope>
    <source>
        <strain evidence="9">USBA 140</strain>
    </source>
</reference>
<comment type="similarity">
    <text evidence="7">Belongs to the UPF0761 family.</text>
</comment>
<organism evidence="8 9">
    <name type="scientific">Caenispirillum bisanense</name>
    <dbReference type="NCBI Taxonomy" id="414052"/>
    <lineage>
        <taxon>Bacteria</taxon>
        <taxon>Pseudomonadati</taxon>
        <taxon>Pseudomonadota</taxon>
        <taxon>Alphaproteobacteria</taxon>
        <taxon>Rhodospirillales</taxon>
        <taxon>Novispirillaceae</taxon>
        <taxon>Caenispirillum</taxon>
    </lineage>
</organism>
<keyword evidence="9" id="KW-1185">Reference proteome</keyword>
<comment type="subcellular location">
    <subcellularLocation>
        <location evidence="1 7">Cell membrane</location>
        <topology evidence="1 7">Multi-pass membrane protein</topology>
    </subcellularLocation>
</comment>
<feature type="transmembrane region" description="Helical" evidence="7">
    <location>
        <begin position="149"/>
        <end position="168"/>
    </location>
</feature>
<keyword evidence="2 7" id="KW-1003">Cell membrane</keyword>
<feature type="transmembrane region" description="Helical" evidence="7">
    <location>
        <begin position="109"/>
        <end position="128"/>
    </location>
</feature>
<evidence type="ECO:0000256" key="3">
    <source>
        <dbReference type="ARBA" id="ARBA00022519"/>
    </source>
</evidence>
<dbReference type="OrthoDB" id="8477159at2"/>
<name>A0A286GNS0_9PROT</name>
<proteinExistence type="inferred from homology"/>
<dbReference type="RefSeq" id="WP_097280029.1">
    <property type="nucleotide sequence ID" value="NZ_OCNJ01000006.1"/>
</dbReference>
<dbReference type="HAMAP" id="MF_00672">
    <property type="entry name" value="UPF0761"/>
    <property type="match status" value="1"/>
</dbReference>
<gene>
    <name evidence="8" type="ORF">SAMN05421508_106277</name>
</gene>
<evidence type="ECO:0000256" key="1">
    <source>
        <dbReference type="ARBA" id="ARBA00004651"/>
    </source>
</evidence>